<reference evidence="4 5" key="1">
    <citation type="submission" date="2015-07" db="EMBL/GenBank/DDBJ databases">
        <title>ATOL: Assembling a taxonomically balanced genome-scale reconstruction of the evolutionary history of the Enterobacteriaceae.</title>
        <authorList>
            <person name="Plunkett G.III."/>
            <person name="Neeno-Eckwall E.C."/>
            <person name="Glasner J.D."/>
            <person name="Perna N.T."/>
        </authorList>
    </citation>
    <scope>NUCLEOTIDE SEQUENCE [LARGE SCALE GENOMIC DNA]</scope>
    <source>
        <strain evidence="4 5">ATCC 35017</strain>
    </source>
</reference>
<keyword evidence="5" id="KW-1185">Reference proteome</keyword>
<feature type="transmembrane region" description="Helical" evidence="2">
    <location>
        <begin position="62"/>
        <end position="81"/>
    </location>
</feature>
<dbReference type="GO" id="GO:0005886">
    <property type="term" value="C:plasma membrane"/>
    <property type="evidence" value="ECO:0007669"/>
    <property type="project" value="UniProtKB-SubCell"/>
</dbReference>
<proteinExistence type="predicted"/>
<feature type="transmembrane region" description="Helical" evidence="2">
    <location>
        <begin position="111"/>
        <end position="128"/>
    </location>
</feature>
<dbReference type="SUPFAM" id="SSF51735">
    <property type="entry name" value="NAD(P)-binding Rossmann-fold domains"/>
    <property type="match status" value="1"/>
</dbReference>
<organism evidence="4 5">
    <name type="scientific">Moellerella wisconsensis ATCC 35017</name>
    <dbReference type="NCBI Taxonomy" id="1354267"/>
    <lineage>
        <taxon>Bacteria</taxon>
        <taxon>Pseudomonadati</taxon>
        <taxon>Pseudomonadota</taxon>
        <taxon>Gammaproteobacteria</taxon>
        <taxon>Enterobacterales</taxon>
        <taxon>Morganellaceae</taxon>
        <taxon>Moellerella</taxon>
    </lineage>
</organism>
<feature type="transmembrane region" description="Helical" evidence="2">
    <location>
        <begin position="87"/>
        <end position="104"/>
    </location>
</feature>
<keyword evidence="2" id="KW-0812">Transmembrane</keyword>
<accession>A0A0N0Z9I0</accession>
<dbReference type="Pfam" id="PF02254">
    <property type="entry name" value="TrkA_N"/>
    <property type="match status" value="1"/>
</dbReference>
<keyword evidence="2" id="KW-0472">Membrane</keyword>
<dbReference type="PRINTS" id="PR01463">
    <property type="entry name" value="EAGCHANLFMLY"/>
</dbReference>
<feature type="transmembrane region" description="Helical" evidence="2">
    <location>
        <begin position="140"/>
        <end position="162"/>
    </location>
</feature>
<dbReference type="PANTHER" id="PTHR43833">
    <property type="entry name" value="POTASSIUM CHANNEL PROTEIN 2-RELATED-RELATED"/>
    <property type="match status" value="1"/>
</dbReference>
<gene>
    <name evidence="4" type="ORF">M992_1157</name>
</gene>
<dbReference type="AlphaFoldDB" id="A0A0N0Z9I0"/>
<sequence>MLSNPIIIFFKRFVSIRLLLSVLIIADGFLIINPILNTYTAYIDWRASGFTEWLKSLGIMKLLDIPRFILGISLIFLSFFMLTGARVAWLFAAFLLAIMTFLDLRVAQEHIAQGWFSLALFISLGIFWKKYPHHSLTSAGFVAVICIVALLIYSIFGTLYIGTEFSPNIKDVPTALYFALVCMTTVGFGDIVPISVDARMFTVTVIIFGITIFTTSVVYVVGVVAKGTQEIVRKRLSHMKDHYVVIGSTPLAIHLYNGLKQRGLPVAVLCREEYRRDFPEKDNIITGDPSNTDILNAAYIKTAKSILIMTDNDALNTFTFLATKELALPTAKIMVMVNQDDNMDKIRRLHPDMMFSLSSLSAQILMKMLCGETITNSVIDDFLINNVVEK</sequence>
<dbReference type="InterPro" id="IPR036291">
    <property type="entry name" value="NAD(P)-bd_dom_sf"/>
</dbReference>
<dbReference type="OrthoDB" id="9799090at2"/>
<keyword evidence="4" id="KW-0813">Transport</keyword>
<keyword evidence="4" id="KW-0407">Ion channel</keyword>
<comment type="subcellular location">
    <subcellularLocation>
        <location evidence="1">Cell membrane</location>
        <topology evidence="1">Multi-pass membrane protein</topology>
    </subcellularLocation>
</comment>
<evidence type="ECO:0000259" key="3">
    <source>
        <dbReference type="PROSITE" id="PS51201"/>
    </source>
</evidence>
<name>A0A0N0Z9I0_9GAMM</name>
<dbReference type="InterPro" id="IPR050721">
    <property type="entry name" value="Trk_Ktr_HKT_K-transport"/>
</dbReference>
<dbReference type="Gene3D" id="1.10.287.70">
    <property type="match status" value="1"/>
</dbReference>
<feature type="domain" description="RCK N-terminal" evidence="3">
    <location>
        <begin position="240"/>
        <end position="366"/>
    </location>
</feature>
<feature type="transmembrane region" description="Helical" evidence="2">
    <location>
        <begin position="200"/>
        <end position="225"/>
    </location>
</feature>
<dbReference type="Proteomes" id="UP000053226">
    <property type="component" value="Unassembled WGS sequence"/>
</dbReference>
<keyword evidence="2" id="KW-1133">Transmembrane helix</keyword>
<dbReference type="SUPFAM" id="SSF81324">
    <property type="entry name" value="Voltage-gated potassium channels"/>
    <property type="match status" value="1"/>
</dbReference>
<dbReference type="EMBL" id="LGAA01000010">
    <property type="protein sequence ID" value="KPD03564.1"/>
    <property type="molecule type" value="Genomic_DNA"/>
</dbReference>
<feature type="transmembrane region" description="Helical" evidence="2">
    <location>
        <begin position="20"/>
        <end position="42"/>
    </location>
</feature>
<keyword evidence="4" id="KW-0406">Ion transport</keyword>
<dbReference type="InterPro" id="IPR013099">
    <property type="entry name" value="K_chnl_dom"/>
</dbReference>
<evidence type="ECO:0000313" key="5">
    <source>
        <dbReference type="Proteomes" id="UP000053226"/>
    </source>
</evidence>
<dbReference type="PANTHER" id="PTHR43833:SF11">
    <property type="entry name" value="VOLTAGE-GATED POTASSIUM CHANNEL KCH"/>
    <property type="match status" value="1"/>
</dbReference>
<dbReference type="PROSITE" id="PS51201">
    <property type="entry name" value="RCK_N"/>
    <property type="match status" value="1"/>
</dbReference>
<dbReference type="Pfam" id="PF07885">
    <property type="entry name" value="Ion_trans_2"/>
    <property type="match status" value="1"/>
</dbReference>
<protein>
    <submittedName>
        <fullName evidence="4">Potassium channel protein</fullName>
    </submittedName>
</protein>
<dbReference type="GO" id="GO:0005249">
    <property type="term" value="F:voltage-gated potassium channel activity"/>
    <property type="evidence" value="ECO:0007669"/>
    <property type="project" value="InterPro"/>
</dbReference>
<dbReference type="InterPro" id="IPR003938">
    <property type="entry name" value="K_chnl_volt-dep_EAG/ELK/ERG"/>
</dbReference>
<feature type="transmembrane region" description="Helical" evidence="2">
    <location>
        <begin position="174"/>
        <end position="194"/>
    </location>
</feature>
<dbReference type="InterPro" id="IPR003148">
    <property type="entry name" value="RCK_N"/>
</dbReference>
<evidence type="ECO:0000313" key="4">
    <source>
        <dbReference type="EMBL" id="KPD03564.1"/>
    </source>
</evidence>
<dbReference type="Gene3D" id="3.40.50.720">
    <property type="entry name" value="NAD(P)-binding Rossmann-like Domain"/>
    <property type="match status" value="1"/>
</dbReference>
<evidence type="ECO:0000256" key="2">
    <source>
        <dbReference type="SAM" id="Phobius"/>
    </source>
</evidence>
<dbReference type="RefSeq" id="WP_053907712.1">
    <property type="nucleotide sequence ID" value="NZ_CAWMUS010000010.1"/>
</dbReference>
<comment type="caution">
    <text evidence="4">The sequence shown here is derived from an EMBL/GenBank/DDBJ whole genome shotgun (WGS) entry which is preliminary data.</text>
</comment>
<evidence type="ECO:0000256" key="1">
    <source>
        <dbReference type="ARBA" id="ARBA00004651"/>
    </source>
</evidence>